<accession>A0A1E3A523</accession>
<organism evidence="1 2">
    <name type="scientific">Eisenbergiella tayi</name>
    <dbReference type="NCBI Taxonomy" id="1432052"/>
    <lineage>
        <taxon>Bacteria</taxon>
        <taxon>Bacillati</taxon>
        <taxon>Bacillota</taxon>
        <taxon>Clostridia</taxon>
        <taxon>Lachnospirales</taxon>
        <taxon>Lachnospiraceae</taxon>
        <taxon>Eisenbergiella</taxon>
    </lineage>
</organism>
<dbReference type="InterPro" id="IPR050583">
    <property type="entry name" value="Mycobacterial_A85_antigen"/>
</dbReference>
<dbReference type="Pfam" id="PF00756">
    <property type="entry name" value="Esterase"/>
    <property type="match status" value="1"/>
</dbReference>
<name>A0A1E3A523_9FIRM</name>
<dbReference type="PANTHER" id="PTHR48098:SF1">
    <property type="entry name" value="DIACYLGLYCEROL ACYLTRANSFERASE_MYCOLYLTRANSFERASE AG85A"/>
    <property type="match status" value="1"/>
</dbReference>
<reference evidence="1 2" key="1">
    <citation type="submission" date="2016-07" db="EMBL/GenBank/DDBJ databases">
        <title>Characterization of isolates of Eisenbergiella tayi derived from blood cultures, using whole genome sequencing.</title>
        <authorList>
            <person name="Burdz T."/>
            <person name="Wiebe D."/>
            <person name="Huynh C."/>
            <person name="Bernard K."/>
        </authorList>
    </citation>
    <scope>NUCLEOTIDE SEQUENCE [LARGE SCALE GENOMIC DNA]</scope>
    <source>
        <strain evidence="1 2">NML 110608</strain>
    </source>
</reference>
<dbReference type="RefSeq" id="WP_069154016.1">
    <property type="nucleotide sequence ID" value="NZ_MCGH01000003.1"/>
</dbReference>
<proteinExistence type="predicted"/>
<dbReference type="InterPro" id="IPR029058">
    <property type="entry name" value="AB_hydrolase_fold"/>
</dbReference>
<dbReference type="Gene3D" id="3.40.50.1820">
    <property type="entry name" value="alpha/beta hydrolase"/>
    <property type="match status" value="1"/>
</dbReference>
<evidence type="ECO:0000313" key="2">
    <source>
        <dbReference type="Proteomes" id="UP000094067"/>
    </source>
</evidence>
<gene>
    <name evidence="1" type="ORF">BEI61_04375</name>
</gene>
<dbReference type="InterPro" id="IPR000801">
    <property type="entry name" value="Esterase-like"/>
</dbReference>
<dbReference type="Proteomes" id="UP000094067">
    <property type="component" value="Unassembled WGS sequence"/>
</dbReference>
<protein>
    <submittedName>
        <fullName evidence="1">Putative esterase</fullName>
    </submittedName>
</protein>
<dbReference type="EMBL" id="MCGH01000003">
    <property type="protein sequence ID" value="ODM03577.1"/>
    <property type="molecule type" value="Genomic_DNA"/>
</dbReference>
<evidence type="ECO:0000313" key="1">
    <source>
        <dbReference type="EMBL" id="ODM03577.1"/>
    </source>
</evidence>
<comment type="caution">
    <text evidence="1">The sequence shown here is derived from an EMBL/GenBank/DDBJ whole genome shotgun (WGS) entry which is preliminary data.</text>
</comment>
<dbReference type="SUPFAM" id="SSF53474">
    <property type="entry name" value="alpha/beta-Hydrolases"/>
    <property type="match status" value="1"/>
</dbReference>
<dbReference type="PANTHER" id="PTHR48098">
    <property type="entry name" value="ENTEROCHELIN ESTERASE-RELATED"/>
    <property type="match status" value="1"/>
</dbReference>
<dbReference type="GO" id="GO:0016747">
    <property type="term" value="F:acyltransferase activity, transferring groups other than amino-acyl groups"/>
    <property type="evidence" value="ECO:0007669"/>
    <property type="project" value="TreeGrafter"/>
</dbReference>
<dbReference type="PATRIC" id="fig|1432052.4.peg.4857"/>
<sequence>MGVLRFNYHSEVLGMYTDITVTYPTGKYTYNMTCPSENQMGEPGKLRKCYQPGMKLPTVYLMHGGGDDDTTFQRMSRVEFYAEQNNVMTVTPQVKDSFFLDTKYGIRYFTYITEELPVLIRSLFASSPEREDNFVVGMAMGGNGALEVSMRRPDLYAACVDLSGGIGCSIDTDNLVEQIKTIQSLPKLQGAFGNPDQIPGSEFDLAVYAKHNMQEQIPVPELFLAVGKDDFIRDVVRRDRDALLKMGYSLTYEEPEGYSHDWIFWDAYLKKTFYEWLPIRNR</sequence>
<dbReference type="AlphaFoldDB" id="A0A1E3A523"/>